<dbReference type="PANTHER" id="PTHR15995">
    <property type="entry name" value="PROTEIN ZWILCH HOMOLOG"/>
    <property type="match status" value="1"/>
</dbReference>
<evidence type="ECO:0000313" key="10">
    <source>
        <dbReference type="EMBL" id="KAI1889562.1"/>
    </source>
</evidence>
<evidence type="ECO:0000256" key="2">
    <source>
        <dbReference type="ARBA" id="ARBA00009062"/>
    </source>
</evidence>
<evidence type="ECO:0000256" key="6">
    <source>
        <dbReference type="ARBA" id="ARBA00022838"/>
    </source>
</evidence>
<evidence type="ECO:0000256" key="9">
    <source>
        <dbReference type="RuleBase" id="RU369076"/>
    </source>
</evidence>
<dbReference type="Gene3D" id="1.10.287.1880">
    <property type="match status" value="1"/>
</dbReference>
<evidence type="ECO:0000256" key="5">
    <source>
        <dbReference type="ARBA" id="ARBA00022776"/>
    </source>
</evidence>
<name>A0A8T3D0S1_9TELE</name>
<dbReference type="OrthoDB" id="5556307at2759"/>
<dbReference type="InterPro" id="IPR018630">
    <property type="entry name" value="Zwilch"/>
</dbReference>
<sequence length="593" mass="66972">MKMGANVISDANKFMTFLLKCRGECKSPVEYEGDIQLQQVKGVDIPLLNLSSESQPVFICDKVVPKIQTEVNIEDSFTDEGVCPTAEEEQGPLGVTLMKARQLLSWYTICQNPCMSKEGCAPALPPLWIRCDMTDSEGTVWLGAETIRNGDKATGIKFHNISCKAPTVGKAPSITLDKLKQVHKRRHHPSAMVTRGSALYNLFGSTVVENTIIESQSTVTVDFRWNNVDSLLQTPPLSSTATLNIKVASGDMRSPMYSLFKELEFIQILAEGLRSGEMEWTEPLEKTPAEELTKTLIEDLQSKTMLEQSMKEKETVKTEPPPAVETFVFNNMLMERGDLDFTEQLWLRMRKSVSSYQDIVDCLKLVIKALKYGDIKPWIHRDSSSSLSKLILQSYHQQMESVSLIGPTPVHMLLEIGLDKMRKDYINYLIGQELTTLNHLGYYLSTEVDLQEQVMRLKKLHHLLEIVVTCSTFLSLAYEQLFVLTQSCLQYYRTCPYDEDHVFQLQIRPAVISSFYQNEHPLTWAVEVSSGHGNREVRTSWQLSDKPPVDHVIFDSPDFNLETTVNGEGEEPAYFTTTTTCSLVNFFSSPAAV</sequence>
<gene>
    <name evidence="10" type="ORF">AGOR_G00164160</name>
</gene>
<dbReference type="PANTHER" id="PTHR15995:SF1">
    <property type="entry name" value="PROTEIN ZWILCH HOMOLOG"/>
    <property type="match status" value="1"/>
</dbReference>
<reference evidence="10" key="1">
    <citation type="submission" date="2021-01" db="EMBL/GenBank/DDBJ databases">
        <authorList>
            <person name="Zahm M."/>
            <person name="Roques C."/>
            <person name="Cabau C."/>
            <person name="Klopp C."/>
            <person name="Donnadieu C."/>
            <person name="Jouanno E."/>
            <person name="Lampietro C."/>
            <person name="Louis A."/>
            <person name="Herpin A."/>
            <person name="Echchiki A."/>
            <person name="Berthelot C."/>
            <person name="Parey E."/>
            <person name="Roest-Crollius H."/>
            <person name="Braasch I."/>
            <person name="Postlethwait J."/>
            <person name="Bobe J."/>
            <person name="Montfort J."/>
            <person name="Bouchez O."/>
            <person name="Begum T."/>
            <person name="Mejri S."/>
            <person name="Adams A."/>
            <person name="Chen W.-J."/>
            <person name="Guiguen Y."/>
        </authorList>
    </citation>
    <scope>NUCLEOTIDE SEQUENCE</scope>
    <source>
        <tissue evidence="10">Blood</tissue>
    </source>
</reference>
<keyword evidence="5 9" id="KW-0498">Mitosis</keyword>
<evidence type="ECO:0000313" key="11">
    <source>
        <dbReference type="Proteomes" id="UP000829720"/>
    </source>
</evidence>
<evidence type="ECO:0000256" key="7">
    <source>
        <dbReference type="ARBA" id="ARBA00023306"/>
    </source>
</evidence>
<dbReference type="GO" id="GO:0051301">
    <property type="term" value="P:cell division"/>
    <property type="evidence" value="ECO:0007669"/>
    <property type="project" value="UniProtKB-UniRule"/>
</dbReference>
<dbReference type="Gene3D" id="1.20.58.730">
    <property type="match status" value="1"/>
</dbReference>
<dbReference type="Pfam" id="PF09817">
    <property type="entry name" value="Zwilch"/>
    <property type="match status" value="1"/>
</dbReference>
<keyword evidence="11" id="KW-1185">Reference proteome</keyword>
<evidence type="ECO:0000256" key="8">
    <source>
        <dbReference type="ARBA" id="ARBA00023328"/>
    </source>
</evidence>
<organism evidence="10 11">
    <name type="scientific">Albula goreensis</name>
    <dbReference type="NCBI Taxonomy" id="1534307"/>
    <lineage>
        <taxon>Eukaryota</taxon>
        <taxon>Metazoa</taxon>
        <taxon>Chordata</taxon>
        <taxon>Craniata</taxon>
        <taxon>Vertebrata</taxon>
        <taxon>Euteleostomi</taxon>
        <taxon>Actinopterygii</taxon>
        <taxon>Neopterygii</taxon>
        <taxon>Teleostei</taxon>
        <taxon>Albuliformes</taxon>
        <taxon>Albulidae</taxon>
        <taxon>Albula</taxon>
    </lineage>
</organism>
<dbReference type="EMBL" id="JAERUA010000015">
    <property type="protein sequence ID" value="KAI1889562.1"/>
    <property type="molecule type" value="Genomic_DNA"/>
</dbReference>
<proteinExistence type="inferred from homology"/>
<dbReference type="Gene3D" id="6.20.270.10">
    <property type="match status" value="1"/>
</dbReference>
<dbReference type="AlphaFoldDB" id="A0A8T3D0S1"/>
<keyword evidence="8 9" id="KW-0137">Centromere</keyword>
<accession>A0A8T3D0S1</accession>
<comment type="similarity">
    <text evidence="2 9">Belongs to the ZWILCH family.</text>
</comment>
<comment type="function">
    <text evidence="9">Essential component of the mitotic checkpoint, which prevents cells from prematurely exiting mitosis. Required for the assembly of the dynein-dynactin and MAD1-MAD2 complexes onto kinetochores. Its function related to the spindle assembly machinery is proposed to depend on its association in the mitotic RZZ complex.</text>
</comment>
<dbReference type="GO" id="GO:0007094">
    <property type="term" value="P:mitotic spindle assembly checkpoint signaling"/>
    <property type="evidence" value="ECO:0007669"/>
    <property type="project" value="UniProtKB-UniRule"/>
</dbReference>
<keyword evidence="4 9" id="KW-0132">Cell division</keyword>
<dbReference type="GO" id="GO:1990423">
    <property type="term" value="C:RZZ complex"/>
    <property type="evidence" value="ECO:0007669"/>
    <property type="project" value="UniProtKB-UniRule"/>
</dbReference>
<evidence type="ECO:0000256" key="3">
    <source>
        <dbReference type="ARBA" id="ARBA00022454"/>
    </source>
</evidence>
<protein>
    <recommendedName>
        <fullName evidence="9">Protein zwilch</fullName>
    </recommendedName>
</protein>
<dbReference type="Proteomes" id="UP000829720">
    <property type="component" value="Unassembled WGS sequence"/>
</dbReference>
<keyword evidence="3 9" id="KW-0158">Chromosome</keyword>
<keyword evidence="6 9" id="KW-0995">Kinetochore</keyword>
<comment type="caution">
    <text evidence="10">The sequence shown here is derived from an EMBL/GenBank/DDBJ whole genome shotgun (WGS) entry which is preliminary data.</text>
</comment>
<dbReference type="Gene3D" id="6.10.140.520">
    <property type="match status" value="1"/>
</dbReference>
<dbReference type="Gene3D" id="2.20.25.230">
    <property type="match status" value="1"/>
</dbReference>
<dbReference type="GO" id="GO:0034501">
    <property type="term" value="P:protein localization to kinetochore"/>
    <property type="evidence" value="ECO:0007669"/>
    <property type="project" value="UniProtKB-UniRule"/>
</dbReference>
<evidence type="ECO:0000256" key="1">
    <source>
        <dbReference type="ARBA" id="ARBA00004629"/>
    </source>
</evidence>
<comment type="subcellular location">
    <subcellularLocation>
        <location evidence="1 9">Chromosome</location>
        <location evidence="1 9">Centromere</location>
        <location evidence="1 9">Kinetochore</location>
    </subcellularLocation>
</comment>
<keyword evidence="7 9" id="KW-0131">Cell cycle</keyword>
<comment type="subunit">
    <text evidence="9">Component of the RZZ complex.</text>
</comment>
<evidence type="ECO:0000256" key="4">
    <source>
        <dbReference type="ARBA" id="ARBA00022618"/>
    </source>
</evidence>